<feature type="region of interest" description="Disordered" evidence="1">
    <location>
        <begin position="1"/>
        <end position="73"/>
    </location>
</feature>
<evidence type="ECO:0000313" key="3">
    <source>
        <dbReference type="Proteomes" id="UP001341840"/>
    </source>
</evidence>
<dbReference type="Proteomes" id="UP001341840">
    <property type="component" value="Unassembled WGS sequence"/>
</dbReference>
<gene>
    <name evidence="2" type="ORF">PIB30_090928</name>
</gene>
<name>A0ABU6UT70_9FABA</name>
<reference evidence="2 3" key="1">
    <citation type="journal article" date="2023" name="Plants (Basel)">
        <title>Bridging the Gap: Combining Genomics and Transcriptomics Approaches to Understand Stylosanthes scabra, an Orphan Legume from the Brazilian Caatinga.</title>
        <authorList>
            <person name="Ferreira-Neto J.R.C."/>
            <person name="da Silva M.D."/>
            <person name="Binneck E."/>
            <person name="de Melo N.F."/>
            <person name="da Silva R.H."/>
            <person name="de Melo A.L.T.M."/>
            <person name="Pandolfi V."/>
            <person name="Bustamante F.O."/>
            <person name="Brasileiro-Vidal A.C."/>
            <person name="Benko-Iseppon A.M."/>
        </authorList>
    </citation>
    <scope>NUCLEOTIDE SEQUENCE [LARGE SCALE GENOMIC DNA]</scope>
    <source>
        <tissue evidence="2">Leaves</tissue>
    </source>
</reference>
<proteinExistence type="predicted"/>
<protein>
    <submittedName>
        <fullName evidence="2">Uncharacterized protein</fullName>
    </submittedName>
</protein>
<comment type="caution">
    <text evidence="2">The sequence shown here is derived from an EMBL/GenBank/DDBJ whole genome shotgun (WGS) entry which is preliminary data.</text>
</comment>
<sequence>MEADPTTLPAISLDPSDSRNPNRAPIRTSKSPPSPFSVEPPSEPPKPPVVFSVTGSRGEGSLEYHQDPHLGNSAVDPTLAVRVSWCRRGDVAAATTTVEPPSEYSEDRTSKTRTTAVLPRRPVLALLPRRPIFRPCHSFSPSVQLQPLLTAQGTRHSSHRVRRRSTFIFLHHRHSLAFSDSKQHSDESLSLSAIFPRSLQHWNLHVQILQGNMLNSLLIQICA</sequence>
<dbReference type="EMBL" id="JASCZI010122613">
    <property type="protein sequence ID" value="MED6164521.1"/>
    <property type="molecule type" value="Genomic_DNA"/>
</dbReference>
<evidence type="ECO:0000256" key="1">
    <source>
        <dbReference type="SAM" id="MobiDB-lite"/>
    </source>
</evidence>
<keyword evidence="3" id="KW-1185">Reference proteome</keyword>
<organism evidence="2 3">
    <name type="scientific">Stylosanthes scabra</name>
    <dbReference type="NCBI Taxonomy" id="79078"/>
    <lineage>
        <taxon>Eukaryota</taxon>
        <taxon>Viridiplantae</taxon>
        <taxon>Streptophyta</taxon>
        <taxon>Embryophyta</taxon>
        <taxon>Tracheophyta</taxon>
        <taxon>Spermatophyta</taxon>
        <taxon>Magnoliopsida</taxon>
        <taxon>eudicotyledons</taxon>
        <taxon>Gunneridae</taxon>
        <taxon>Pentapetalae</taxon>
        <taxon>rosids</taxon>
        <taxon>fabids</taxon>
        <taxon>Fabales</taxon>
        <taxon>Fabaceae</taxon>
        <taxon>Papilionoideae</taxon>
        <taxon>50 kb inversion clade</taxon>
        <taxon>dalbergioids sensu lato</taxon>
        <taxon>Dalbergieae</taxon>
        <taxon>Pterocarpus clade</taxon>
        <taxon>Stylosanthes</taxon>
    </lineage>
</organism>
<evidence type="ECO:0000313" key="2">
    <source>
        <dbReference type="EMBL" id="MED6164521.1"/>
    </source>
</evidence>
<accession>A0ABU6UT70</accession>